<dbReference type="InterPro" id="IPR036237">
    <property type="entry name" value="Xyl_isomerase-like_sf"/>
</dbReference>
<name>A0A0K0X0C1_MYCGD</name>
<dbReference type="PANTHER" id="PTHR12110">
    <property type="entry name" value="HYDROXYPYRUVATE ISOMERASE"/>
    <property type="match status" value="1"/>
</dbReference>
<dbReference type="GO" id="GO:0016853">
    <property type="term" value="F:isomerase activity"/>
    <property type="evidence" value="ECO:0007669"/>
    <property type="project" value="UniProtKB-KW"/>
</dbReference>
<proteinExistence type="predicted"/>
<organism evidence="2 3">
    <name type="scientific">Mycolicibacterium goodii</name>
    <name type="common">Mycobacterium goodii</name>
    <dbReference type="NCBI Taxonomy" id="134601"/>
    <lineage>
        <taxon>Bacteria</taxon>
        <taxon>Bacillati</taxon>
        <taxon>Actinomycetota</taxon>
        <taxon>Actinomycetes</taxon>
        <taxon>Mycobacteriales</taxon>
        <taxon>Mycobacteriaceae</taxon>
        <taxon>Mycolicibacterium</taxon>
    </lineage>
</organism>
<dbReference type="Gene3D" id="3.20.20.150">
    <property type="entry name" value="Divalent-metal-dependent TIM barrel enzymes"/>
    <property type="match status" value="1"/>
</dbReference>
<evidence type="ECO:0000259" key="1">
    <source>
        <dbReference type="Pfam" id="PF01261"/>
    </source>
</evidence>
<feature type="domain" description="Xylose isomerase-like TIM barrel" evidence="1">
    <location>
        <begin position="37"/>
        <end position="283"/>
    </location>
</feature>
<dbReference type="InterPro" id="IPR013022">
    <property type="entry name" value="Xyl_isomerase-like_TIM-brl"/>
</dbReference>
<evidence type="ECO:0000313" key="2">
    <source>
        <dbReference type="EMBL" id="AKS30738.1"/>
    </source>
</evidence>
<dbReference type="Pfam" id="PF01261">
    <property type="entry name" value="AP_endonuc_2"/>
    <property type="match status" value="1"/>
</dbReference>
<protein>
    <submittedName>
        <fullName evidence="2">Xylose isomerase</fullName>
    </submittedName>
</protein>
<dbReference type="PANTHER" id="PTHR12110:SF41">
    <property type="entry name" value="INOSOSE DEHYDRATASE"/>
    <property type="match status" value="1"/>
</dbReference>
<evidence type="ECO:0000313" key="3">
    <source>
        <dbReference type="Proteomes" id="UP000062255"/>
    </source>
</evidence>
<dbReference type="KEGG" id="mgo:AFA91_01310"/>
<gene>
    <name evidence="2" type="ORF">AFA91_01310</name>
</gene>
<dbReference type="STRING" id="134601.AFA91_01310"/>
<dbReference type="SUPFAM" id="SSF51658">
    <property type="entry name" value="Xylose isomerase-like"/>
    <property type="match status" value="1"/>
</dbReference>
<dbReference type="OrthoDB" id="2817989at2"/>
<dbReference type="InterPro" id="IPR050312">
    <property type="entry name" value="IolE/XylAMocC-like"/>
</dbReference>
<dbReference type="PATRIC" id="fig|134601.6.peg.274"/>
<reference evidence="2 3" key="1">
    <citation type="submission" date="2015-07" db="EMBL/GenBank/DDBJ databases">
        <title>Complete genome sequence of Mycobacterium goodii X7B, a facultative thermophilic biodesulfurizing bacterium.</title>
        <authorList>
            <person name="Yu B."/>
            <person name="Li F."/>
            <person name="Xu P."/>
        </authorList>
    </citation>
    <scope>NUCLEOTIDE SEQUENCE [LARGE SCALE GENOMIC DNA]</scope>
    <source>
        <strain evidence="2 3">X7B</strain>
    </source>
</reference>
<dbReference type="Proteomes" id="UP000062255">
    <property type="component" value="Chromosome"/>
</dbReference>
<sequence length="287" mass="30497">MTRHHAPHAAPPAAPHARLGCSTISFRHLDLEMALTWITELGFRTIDLGALPGVCDHVPFVLDRAAVAGVASTVAGSGLRVRSINGDIGDLNRPLDDDARVARAAHLDMLLTLARATGARALVLPCGALDHDPVNALDDDLDLVAAELIRAADRATAHGVELWTESLHHYRLCHDIDRAQALADRLCGSDVRLVMDFSHIVASGGDPVDFVSRFAGRIAHVHIRDAVPGNINLSVGRGQVDFAAGLKALANAGYTGEFALELETRDVTDDDRPTATAEAAQHISGLI</sequence>
<dbReference type="EMBL" id="CP012150">
    <property type="protein sequence ID" value="AKS30738.1"/>
    <property type="molecule type" value="Genomic_DNA"/>
</dbReference>
<keyword evidence="2" id="KW-0413">Isomerase</keyword>
<dbReference type="AlphaFoldDB" id="A0A0K0X0C1"/>
<dbReference type="RefSeq" id="WP_049743139.1">
    <property type="nucleotide sequence ID" value="NZ_CP012150.1"/>
</dbReference>
<accession>A0A0K0X0C1</accession>